<evidence type="ECO:0000313" key="1">
    <source>
        <dbReference type="EMBL" id="TCO65715.1"/>
    </source>
</evidence>
<protein>
    <submittedName>
        <fullName evidence="1">Uncharacterized protein DUF2867</fullName>
    </submittedName>
</protein>
<dbReference type="EMBL" id="SLWS01000001">
    <property type="protein sequence ID" value="TCO65715.1"/>
    <property type="molecule type" value="Genomic_DNA"/>
</dbReference>
<comment type="caution">
    <text evidence="1">The sequence shown here is derived from an EMBL/GenBank/DDBJ whole genome shotgun (WGS) entry which is preliminary data.</text>
</comment>
<evidence type="ECO:0000313" key="2">
    <source>
        <dbReference type="Proteomes" id="UP000295680"/>
    </source>
</evidence>
<dbReference type="InterPro" id="IPR021295">
    <property type="entry name" value="DUF2867"/>
</dbReference>
<dbReference type="RefSeq" id="WP_132112297.1">
    <property type="nucleotide sequence ID" value="NZ_SLWS01000001.1"/>
</dbReference>
<gene>
    <name evidence="1" type="ORF">EV192_1011507</name>
</gene>
<dbReference type="Proteomes" id="UP000295680">
    <property type="component" value="Unassembled WGS sequence"/>
</dbReference>
<organism evidence="1 2">
    <name type="scientific">Actinocrispum wychmicini</name>
    <dbReference type="NCBI Taxonomy" id="1213861"/>
    <lineage>
        <taxon>Bacteria</taxon>
        <taxon>Bacillati</taxon>
        <taxon>Actinomycetota</taxon>
        <taxon>Actinomycetes</taxon>
        <taxon>Pseudonocardiales</taxon>
        <taxon>Pseudonocardiaceae</taxon>
        <taxon>Actinocrispum</taxon>
    </lineage>
</organism>
<dbReference type="Pfam" id="PF11066">
    <property type="entry name" value="DUF2867"/>
    <property type="match status" value="1"/>
</dbReference>
<name>A0A4R2KH01_9PSEU</name>
<reference evidence="1 2" key="1">
    <citation type="submission" date="2019-03" db="EMBL/GenBank/DDBJ databases">
        <title>Genomic Encyclopedia of Type Strains, Phase IV (KMG-IV): sequencing the most valuable type-strain genomes for metagenomic binning, comparative biology and taxonomic classification.</title>
        <authorList>
            <person name="Goeker M."/>
        </authorList>
    </citation>
    <scope>NUCLEOTIDE SEQUENCE [LARGE SCALE GENOMIC DNA]</scope>
    <source>
        <strain evidence="1 2">DSM 45934</strain>
    </source>
</reference>
<dbReference type="OrthoDB" id="4551029at2"/>
<keyword evidence="2" id="KW-1185">Reference proteome</keyword>
<dbReference type="AlphaFoldDB" id="A0A4R2KH01"/>
<accession>A0A4R2KH01</accession>
<sequence>MTRIDKSAYTGRSWRVQEFTEDFRIEDVWAFRTPGAGPHDFPAMLAALRAAGTPAKQPWWIRSLFEARWKLGALLGWDKSSTGVGGRVTSLRDRMPDDLRTAPRGLDSADLPLKTIYELDTECARELANKTVHGVMHLGWAQRTDGDYELLMTVLVKPNGTFGRLYMAAIAPFRYLVVYPALTRQWERAWRERADVSR</sequence>
<proteinExistence type="predicted"/>